<proteinExistence type="predicted"/>
<accession>A0A4R4VRN9</accession>
<sequence>MGTAPRRVVSGAQLLLLHPGLPEHGVNTSRQLGYVLGVAILVAILGTLDLPSTIRPCRPADGAPGGGRRAPARARRARRARGGGGPCRGWPRIRPTPPGRRRSTPCWSWWAWTTRRRGRVRCC</sequence>
<evidence type="ECO:0000313" key="3">
    <source>
        <dbReference type="EMBL" id="TDD05264.1"/>
    </source>
</evidence>
<keyword evidence="2" id="KW-0472">Membrane</keyword>
<comment type="caution">
    <text evidence="3">The sequence shown here is derived from an EMBL/GenBank/DDBJ whole genome shotgun (WGS) entry which is preliminary data.</text>
</comment>
<evidence type="ECO:0000256" key="1">
    <source>
        <dbReference type="SAM" id="MobiDB-lite"/>
    </source>
</evidence>
<evidence type="ECO:0000256" key="2">
    <source>
        <dbReference type="SAM" id="Phobius"/>
    </source>
</evidence>
<reference evidence="3 4" key="1">
    <citation type="submission" date="2019-03" db="EMBL/GenBank/DDBJ databases">
        <title>Draft genome sequences of novel Actinobacteria.</title>
        <authorList>
            <person name="Sahin N."/>
            <person name="Ay H."/>
            <person name="Saygin H."/>
        </authorList>
    </citation>
    <scope>NUCLEOTIDE SEQUENCE [LARGE SCALE GENOMIC DNA]</scope>
    <source>
        <strain evidence="3 4">KC310</strain>
    </source>
</reference>
<protein>
    <submittedName>
        <fullName evidence="3">Uncharacterized protein</fullName>
    </submittedName>
</protein>
<feature type="compositionally biased region" description="Basic residues" evidence="1">
    <location>
        <begin position="70"/>
        <end position="81"/>
    </location>
</feature>
<organism evidence="3 4">
    <name type="scientific">Nonomuraea deserti</name>
    <dbReference type="NCBI Taxonomy" id="1848322"/>
    <lineage>
        <taxon>Bacteria</taxon>
        <taxon>Bacillati</taxon>
        <taxon>Actinomycetota</taxon>
        <taxon>Actinomycetes</taxon>
        <taxon>Streptosporangiales</taxon>
        <taxon>Streptosporangiaceae</taxon>
        <taxon>Nonomuraea</taxon>
    </lineage>
</organism>
<dbReference type="Proteomes" id="UP000295258">
    <property type="component" value="Unassembled WGS sequence"/>
</dbReference>
<name>A0A4R4VRN9_9ACTN</name>
<feature type="transmembrane region" description="Helical" evidence="2">
    <location>
        <begin position="32"/>
        <end position="50"/>
    </location>
</feature>
<keyword evidence="4" id="KW-1185">Reference proteome</keyword>
<keyword evidence="2" id="KW-0812">Transmembrane</keyword>
<feature type="region of interest" description="Disordered" evidence="1">
    <location>
        <begin position="55"/>
        <end position="101"/>
    </location>
</feature>
<dbReference type="AlphaFoldDB" id="A0A4R4VRN9"/>
<gene>
    <name evidence="3" type="ORF">E1292_17555</name>
</gene>
<evidence type="ECO:0000313" key="4">
    <source>
        <dbReference type="Proteomes" id="UP000295258"/>
    </source>
</evidence>
<dbReference type="EMBL" id="SMKO01000040">
    <property type="protein sequence ID" value="TDD05264.1"/>
    <property type="molecule type" value="Genomic_DNA"/>
</dbReference>
<keyword evidence="2" id="KW-1133">Transmembrane helix</keyword>